<dbReference type="EMBL" id="CADCVC010000156">
    <property type="protein sequence ID" value="CAA9446652.1"/>
    <property type="molecule type" value="Genomic_DNA"/>
</dbReference>
<feature type="non-terminal residue" evidence="2">
    <location>
        <position position="1"/>
    </location>
</feature>
<sequence length="208" mass="22472">GTLGAGRAPQDARGGIGALRRAWVRADHSGRGSRARRPHGAHLLPALPGQAGGAVCGRRAARSPRRHGRRRARGGGARRGGRRRPRHRGRRAPGPPRGRSAAGPDHRGARRAPGARAHEARLLVGRARGGPARAGRVKARRKAPGRGLRRGLPRRLPALARRGARAWARRDRPRSLRRVGRPLRAHRAGTTHPFPRKRGGHSSPQRPV</sequence>
<organism evidence="2">
    <name type="scientific">uncultured Rubrobacteraceae bacterium</name>
    <dbReference type="NCBI Taxonomy" id="349277"/>
    <lineage>
        <taxon>Bacteria</taxon>
        <taxon>Bacillati</taxon>
        <taxon>Actinomycetota</taxon>
        <taxon>Rubrobacteria</taxon>
        <taxon>Rubrobacterales</taxon>
        <taxon>Rubrobacteraceae</taxon>
        <taxon>environmental samples</taxon>
    </lineage>
</organism>
<name>A0A6J4QPE4_9ACTN</name>
<feature type="compositionally biased region" description="Basic residues" evidence="1">
    <location>
        <begin position="79"/>
        <end position="91"/>
    </location>
</feature>
<reference evidence="2" key="1">
    <citation type="submission" date="2020-02" db="EMBL/GenBank/DDBJ databases">
        <authorList>
            <person name="Meier V. D."/>
        </authorList>
    </citation>
    <scope>NUCLEOTIDE SEQUENCE</scope>
    <source>
        <strain evidence="2">AVDCRST_MAG80</strain>
    </source>
</reference>
<protein>
    <submittedName>
        <fullName evidence="2">Transcriptional regulator, AcrR family</fullName>
    </submittedName>
</protein>
<feature type="compositionally biased region" description="Basic residues" evidence="1">
    <location>
        <begin position="135"/>
        <end position="153"/>
    </location>
</feature>
<feature type="compositionally biased region" description="Basic residues" evidence="1">
    <location>
        <begin position="175"/>
        <end position="200"/>
    </location>
</feature>
<evidence type="ECO:0000313" key="2">
    <source>
        <dbReference type="EMBL" id="CAA9446652.1"/>
    </source>
</evidence>
<feature type="compositionally biased region" description="Low complexity" evidence="1">
    <location>
        <begin position="122"/>
        <end position="134"/>
    </location>
</feature>
<gene>
    <name evidence="2" type="ORF">AVDCRST_MAG80-1839</name>
</gene>
<feature type="compositionally biased region" description="Basic residues" evidence="1">
    <location>
        <begin position="31"/>
        <end position="40"/>
    </location>
</feature>
<feature type="compositionally biased region" description="Basic residues" evidence="1">
    <location>
        <begin position="59"/>
        <end position="73"/>
    </location>
</feature>
<evidence type="ECO:0000256" key="1">
    <source>
        <dbReference type="SAM" id="MobiDB-lite"/>
    </source>
</evidence>
<dbReference type="AlphaFoldDB" id="A0A6J4QPE4"/>
<feature type="non-terminal residue" evidence="2">
    <location>
        <position position="208"/>
    </location>
</feature>
<accession>A0A6J4QPE4</accession>
<proteinExistence type="predicted"/>
<feature type="region of interest" description="Disordered" evidence="1">
    <location>
        <begin position="1"/>
        <end position="208"/>
    </location>
</feature>